<evidence type="ECO:0000313" key="2">
    <source>
        <dbReference type="EMBL" id="SVE60759.1"/>
    </source>
</evidence>
<dbReference type="EMBL" id="UINC01229156">
    <property type="protein sequence ID" value="SVE60759.1"/>
    <property type="molecule type" value="Genomic_DNA"/>
</dbReference>
<gene>
    <name evidence="2" type="ORF">METZ01_LOCUS513613</name>
</gene>
<organism evidence="2">
    <name type="scientific">marine metagenome</name>
    <dbReference type="NCBI Taxonomy" id="408172"/>
    <lineage>
        <taxon>unclassified sequences</taxon>
        <taxon>metagenomes</taxon>
        <taxon>ecological metagenomes</taxon>
    </lineage>
</organism>
<feature type="non-terminal residue" evidence="2">
    <location>
        <position position="44"/>
    </location>
</feature>
<sequence>MNGNQIIIGGASGYWGEASFASSQLLSVEGLDFLVYDYLAEITM</sequence>
<dbReference type="Pfam" id="PF07287">
    <property type="entry name" value="AtuA"/>
    <property type="match status" value="1"/>
</dbReference>
<evidence type="ECO:0000259" key="1">
    <source>
        <dbReference type="Pfam" id="PF07287"/>
    </source>
</evidence>
<protein>
    <recommendedName>
        <fullName evidence="1">Acyclic terpene utilisation N-terminal domain-containing protein</fullName>
    </recommendedName>
</protein>
<accession>A0A383EVQ9</accession>
<reference evidence="2" key="1">
    <citation type="submission" date="2018-05" db="EMBL/GenBank/DDBJ databases">
        <authorList>
            <person name="Lanie J.A."/>
            <person name="Ng W.-L."/>
            <person name="Kazmierczak K.M."/>
            <person name="Andrzejewski T.M."/>
            <person name="Davidsen T.M."/>
            <person name="Wayne K.J."/>
            <person name="Tettelin H."/>
            <person name="Glass J.I."/>
            <person name="Rusch D."/>
            <person name="Podicherti R."/>
            <person name="Tsui H.-C.T."/>
            <person name="Winkler M.E."/>
        </authorList>
    </citation>
    <scope>NUCLEOTIDE SEQUENCE</scope>
</reference>
<proteinExistence type="predicted"/>
<dbReference type="AlphaFoldDB" id="A0A383EVQ9"/>
<feature type="domain" description="Acyclic terpene utilisation N-terminal" evidence="1">
    <location>
        <begin position="6"/>
        <end position="44"/>
    </location>
</feature>
<name>A0A383EVQ9_9ZZZZ</name>
<dbReference type="InterPro" id="IPR010839">
    <property type="entry name" value="AtuA_N"/>
</dbReference>